<evidence type="ECO:0000256" key="4">
    <source>
        <dbReference type="ARBA" id="ARBA00023277"/>
    </source>
</evidence>
<feature type="binding site" evidence="6">
    <location>
        <position position="312"/>
    </location>
    <ligand>
        <name>alpha-maltose 1-phosphate</name>
        <dbReference type="ChEBI" id="CHEBI:63576"/>
    </ligand>
</feature>
<dbReference type="RefSeq" id="WP_323328942.1">
    <property type="nucleotide sequence ID" value="NZ_JAYGIL010000011.1"/>
</dbReference>
<dbReference type="InterPro" id="IPR026585">
    <property type="entry name" value="GlgE"/>
</dbReference>
<dbReference type="SMART" id="SM00642">
    <property type="entry name" value="Aamy"/>
    <property type="match status" value="1"/>
</dbReference>
<organism evidence="8 9">
    <name type="scientific">Arcicella gelida</name>
    <dbReference type="NCBI Taxonomy" id="2984195"/>
    <lineage>
        <taxon>Bacteria</taxon>
        <taxon>Pseudomonadati</taxon>
        <taxon>Bacteroidota</taxon>
        <taxon>Cytophagia</taxon>
        <taxon>Cytophagales</taxon>
        <taxon>Flectobacillaceae</taxon>
        <taxon>Arcicella</taxon>
    </lineage>
</organism>
<dbReference type="CDD" id="cd11344">
    <property type="entry name" value="AmyAc_GlgE_like"/>
    <property type="match status" value="1"/>
</dbReference>
<comment type="similarity">
    <text evidence="6">Belongs to the glycosyl hydrolase 13 family. GlgE subfamily.</text>
</comment>
<dbReference type="Gene3D" id="1.20.58.80">
    <property type="entry name" value="Phosphotransferase system, lactose/cellobiose-type IIA subunit"/>
    <property type="match status" value="1"/>
</dbReference>
<dbReference type="InterPro" id="IPR049171">
    <property type="entry name" value="GLGE_C"/>
</dbReference>
<dbReference type="Pfam" id="PF21702">
    <property type="entry name" value="GLGE_C"/>
    <property type="match status" value="1"/>
</dbReference>
<evidence type="ECO:0000256" key="6">
    <source>
        <dbReference type="HAMAP-Rule" id="MF_02124"/>
    </source>
</evidence>
<reference evidence="8 9" key="1">
    <citation type="submission" date="2023-12" db="EMBL/GenBank/DDBJ databases">
        <title>Novel species of the genus Arcicella isolated from rivers.</title>
        <authorList>
            <person name="Lu H."/>
        </authorList>
    </citation>
    <scope>NUCLEOTIDE SEQUENCE [LARGE SCALE GENOMIC DNA]</scope>
    <source>
        <strain evidence="8 9">DC2W</strain>
    </source>
</reference>
<dbReference type="EMBL" id="JAYGIL010000011">
    <property type="protein sequence ID" value="MEA5403437.1"/>
    <property type="molecule type" value="Genomic_DNA"/>
</dbReference>
<feature type="binding site" evidence="6">
    <location>
        <position position="347"/>
    </location>
    <ligand>
        <name>alpha-maltose 1-phosphate</name>
        <dbReference type="ChEBI" id="CHEBI:63576"/>
    </ligand>
</feature>
<keyword evidence="4 6" id="KW-0119">Carbohydrate metabolism</keyword>
<accession>A0ABU5S4K8</accession>
<dbReference type="Pfam" id="PF11896">
    <property type="entry name" value="GlgE_dom_N_S"/>
    <property type="match status" value="1"/>
</dbReference>
<dbReference type="HAMAP" id="MF_02124">
    <property type="entry name" value="GlgE"/>
    <property type="match status" value="1"/>
</dbReference>
<keyword evidence="3 6" id="KW-0808">Transferase</keyword>
<feature type="domain" description="Glycosyl hydrolase family 13 catalytic" evidence="7">
    <location>
        <begin position="203"/>
        <end position="549"/>
    </location>
</feature>
<comment type="caution">
    <text evidence="8">The sequence shown here is derived from an EMBL/GenBank/DDBJ whole genome shotgun (WGS) entry which is preliminary data.</text>
</comment>
<dbReference type="PANTHER" id="PTHR47786">
    <property type="entry name" value="ALPHA-1,4-GLUCAN:MALTOSE-1-PHOSPHATE MALTOSYLTRANSFERASE"/>
    <property type="match status" value="1"/>
</dbReference>
<dbReference type="Pfam" id="PF00128">
    <property type="entry name" value="Alpha-amylase"/>
    <property type="match status" value="1"/>
</dbReference>
<dbReference type="InterPro" id="IPR013780">
    <property type="entry name" value="Glyco_hydro_b"/>
</dbReference>
<gene>
    <name evidence="6" type="primary">glgE</name>
    <name evidence="8" type="ORF">VB776_10965</name>
</gene>
<dbReference type="InterPro" id="IPR017853">
    <property type="entry name" value="GH"/>
</dbReference>
<evidence type="ECO:0000256" key="5">
    <source>
        <dbReference type="ARBA" id="ARBA00048735"/>
    </source>
</evidence>
<dbReference type="EC" id="2.4.99.16" evidence="6"/>
<feature type="active site" description="Nucleophile" evidence="6">
    <location>
        <position position="383"/>
    </location>
</feature>
<name>A0ABU5S4K8_9BACT</name>
<dbReference type="InterPro" id="IPR006047">
    <property type="entry name" value="GH13_cat_dom"/>
</dbReference>
<dbReference type="Gene3D" id="2.60.40.10">
    <property type="entry name" value="Immunoglobulins"/>
    <property type="match status" value="1"/>
</dbReference>
<protein>
    <recommendedName>
        <fullName evidence="6">Alpha-1,4-glucan:maltose-1-phosphate maltosyltransferase</fullName>
        <shortName evidence="6">GMPMT</shortName>
        <ecNumber evidence="6">2.4.99.16</ecNumber>
    </recommendedName>
    <alternativeName>
        <fullName evidence="6">(1-&gt;4)-alpha-D-glucan:maltose-1-phosphate alpha-D-maltosyltransferase</fullName>
    </alternativeName>
</protein>
<evidence type="ECO:0000256" key="1">
    <source>
        <dbReference type="ARBA" id="ARBA00011738"/>
    </source>
</evidence>
<dbReference type="InterPro" id="IPR013783">
    <property type="entry name" value="Ig-like_fold"/>
</dbReference>
<proteinExistence type="inferred from homology"/>
<keyword evidence="2 6" id="KW-0328">Glycosyltransferase</keyword>
<dbReference type="PANTHER" id="PTHR47786:SF2">
    <property type="entry name" value="GLYCOSYL HYDROLASE FAMILY 13 CATALYTIC DOMAIN-CONTAINING PROTEIN"/>
    <property type="match status" value="1"/>
</dbReference>
<feature type="site" description="Transition state stabilizer" evidence="6">
    <location>
        <position position="470"/>
    </location>
</feature>
<dbReference type="Gene3D" id="2.60.40.1180">
    <property type="entry name" value="Golgi alpha-mannosidase II"/>
    <property type="match status" value="1"/>
</dbReference>
<dbReference type="SUPFAM" id="SSF51011">
    <property type="entry name" value="Glycosyl hydrolase domain"/>
    <property type="match status" value="1"/>
</dbReference>
<feature type="binding site" evidence="6">
    <location>
        <position position="252"/>
    </location>
    <ligand>
        <name>alpha-maltose 1-phosphate</name>
        <dbReference type="ChEBI" id="CHEBI:63576"/>
    </ligand>
</feature>
<comment type="function">
    <text evidence="6">Maltosyltransferase that uses maltose 1-phosphate (M1P) as the sugar donor to elongate linear or branched alpha-(1-&gt;4)-glucans. Is involved in a branched alpha-glucan biosynthetic pathway from trehalose, together with TreS, Mak and GlgB.</text>
</comment>
<sequence>MISKTIQGQQRVIIENVSPQLNAGRFAVKAFMGDTIRVEADIFLDGHDQLSARLLYKFSTDEAWTEKKMSFVNNDRYEASFEVSKNGFYTYTIEAWVDHAATWEHEIDMKIKDGQLVNVELLMGANILDKMTKIASKEDKTELKAAAKIFRDKDTYNEAIAFTHSAKMHHWIEQYPDKQFIVTHKELKLWVDREKAAFSSWYSMFPRSASSKKGQHGTFKDVEENVLPRLKSLGFDVLYIPPIHPIGKQFRKGKNNSTTCEEGEPGVPYGIGSELGGHTAILPELGTLEDLKHLIATCNEMGIELALDLAIQCSPDHPWAKEHPEWFKIRPDGTIQYAENPPKKYQDIYPINFESENWQGLWEELKSVIMTWAEWGVRIIRVDNPHTKAFGFWEWIIGEVQAVYPDMIFLAEAFTKPKVMAQLAKLGYTHSYTYYTWRNTKAELIGYMNELTKTEQALYMRPNFWANTHDILPWCLQTGLEPMFIIRYFMAATLSANYGIFGPVYEYMFNEGNPNKEEYKNSEKYEIKHWDWQMENKLTHVIRKTNEARIENSALQRTNNITFCDIQNDQVLAYLKTHPNGNKILCAVNLDPHNRQGGNVRIPLHLIHKHPDQEYIVHDLITGAKYVWRGEYNFIDLDPHIMPMHLFRIEDI</sequence>
<comment type="catalytic activity">
    <reaction evidence="5 6">
        <text>alpha-maltose 1-phosphate + [(1-&gt;4)-alpha-D-glucosyl](n) = [(1-&gt;4)-alpha-D-glucosyl](n+2) + phosphate</text>
        <dbReference type="Rhea" id="RHEA:42692"/>
        <dbReference type="Rhea" id="RHEA-COMP:9584"/>
        <dbReference type="Rhea" id="RHEA-COMP:10183"/>
        <dbReference type="ChEBI" id="CHEBI:15444"/>
        <dbReference type="ChEBI" id="CHEBI:43474"/>
        <dbReference type="ChEBI" id="CHEBI:63576"/>
        <dbReference type="EC" id="2.4.99.16"/>
    </reaction>
</comment>
<keyword evidence="9" id="KW-1185">Reference proteome</keyword>
<comment type="subunit">
    <text evidence="1 6">Homodimer.</text>
</comment>
<dbReference type="SUPFAM" id="SSF51445">
    <property type="entry name" value="(Trans)glycosidases"/>
    <property type="match status" value="1"/>
</dbReference>
<evidence type="ECO:0000313" key="9">
    <source>
        <dbReference type="Proteomes" id="UP001303899"/>
    </source>
</evidence>
<dbReference type="Gene3D" id="3.20.20.80">
    <property type="entry name" value="Glycosidases"/>
    <property type="match status" value="1"/>
</dbReference>
<evidence type="ECO:0000256" key="3">
    <source>
        <dbReference type="ARBA" id="ARBA00022679"/>
    </source>
</evidence>
<dbReference type="InterPro" id="IPR021828">
    <property type="entry name" value="GlgE_dom_N/S"/>
</dbReference>
<evidence type="ECO:0000256" key="2">
    <source>
        <dbReference type="ARBA" id="ARBA00022676"/>
    </source>
</evidence>
<feature type="binding site" evidence="6">
    <location>
        <position position="384"/>
    </location>
    <ligand>
        <name>alpha-maltose 1-phosphate</name>
        <dbReference type="ChEBI" id="CHEBI:63576"/>
    </ligand>
</feature>
<evidence type="ECO:0000259" key="7">
    <source>
        <dbReference type="SMART" id="SM00642"/>
    </source>
</evidence>
<evidence type="ECO:0000313" key="8">
    <source>
        <dbReference type="EMBL" id="MEA5403437.1"/>
    </source>
</evidence>
<feature type="binding site" evidence="6">
    <location>
        <begin position="524"/>
        <end position="525"/>
    </location>
    <ligand>
        <name>alpha-maltose 1-phosphate</name>
        <dbReference type="ChEBI" id="CHEBI:63576"/>
    </ligand>
</feature>
<dbReference type="Proteomes" id="UP001303899">
    <property type="component" value="Unassembled WGS sequence"/>
</dbReference>
<feature type="active site" description="Proton donor" evidence="6">
    <location>
        <position position="412"/>
    </location>
</feature>